<dbReference type="SUPFAM" id="SSF46785">
    <property type="entry name" value="Winged helix' DNA-binding domain"/>
    <property type="match status" value="1"/>
</dbReference>
<reference evidence="11" key="1">
    <citation type="submission" date="2014-07" db="EMBL/GenBank/DDBJ databases">
        <title>Identification of a novel salt tolerance gene in wild soybean by whole-genome sequencing.</title>
        <authorList>
            <person name="Lam H.-M."/>
            <person name="Qi X."/>
            <person name="Li M.-W."/>
            <person name="Liu X."/>
            <person name="Xie M."/>
            <person name="Ni M."/>
            <person name="Xu X."/>
        </authorList>
    </citation>
    <scope>NUCLEOTIDE SEQUENCE [LARGE SCALE GENOMIC DNA]</scope>
    <source>
        <tissue evidence="11">Root</tissue>
    </source>
</reference>
<dbReference type="InterPro" id="IPR012677">
    <property type="entry name" value="Nucleotide-bd_a/b_plait_sf"/>
</dbReference>
<sequence length="460" mass="51617">MATQSLDEETTKKVIRQVEFYFGDSNLLTDGFMRNSITESEDGMISLALICSFNRMRKHLNLGDVKPEEVAQDTVNAVAQTLRNSATLKVSEDGKKVGRKTELPKLEEVEQVEIRTLAVSPFEHDLKLEDVEKLFGQYAKVNSVRLPHHVGDKKFFCGTALVEFSSEEDVEKVMKEKLVYAGAELELKPKKDFDADREKELEDYKKSRPPVGSNQQNNTNVEEDYPKGLIIAFKLKSISDEIPSEQNGVDQQAKDNSVVSKTDENPHSEITSGENDQMVTENVGDDEENSETKEAKETESEENNGMKEGKVTEGEDKKRQAGGKFSAAAYKDNMDVVSREDLKSVFEKFGTVKYIDFKIGAESGYIRFEETEAAQKARAAAVISEKDGLVVKNYIAILDPVTGEAEKEYWNLLRGNQGKHREFKNKQGRGGWHGRGGKHARSRDNGSRDRRNKAQKVDAA</sequence>
<dbReference type="SMR" id="A0A0B2QAB0"/>
<feature type="region of interest" description="Disordered" evidence="7">
    <location>
        <begin position="244"/>
        <end position="320"/>
    </location>
</feature>
<feature type="domain" description="RRM" evidence="8">
    <location>
        <begin position="115"/>
        <end position="200"/>
    </location>
</feature>
<evidence type="ECO:0000256" key="2">
    <source>
        <dbReference type="ARBA" id="ARBA00004642"/>
    </source>
</evidence>
<dbReference type="Proteomes" id="UP000053555">
    <property type="component" value="Unassembled WGS sequence"/>
</dbReference>
<dbReference type="Pfam" id="PF08777">
    <property type="entry name" value="RRM_3"/>
    <property type="match status" value="1"/>
</dbReference>
<dbReference type="SMART" id="SM00715">
    <property type="entry name" value="LA"/>
    <property type="match status" value="1"/>
</dbReference>
<feature type="domain" description="XRRM" evidence="10">
    <location>
        <begin position="316"/>
        <end position="446"/>
    </location>
</feature>
<keyword evidence="4" id="KW-0539">Nucleus</keyword>
<evidence type="ECO:0000259" key="8">
    <source>
        <dbReference type="PROSITE" id="PS50102"/>
    </source>
</evidence>
<dbReference type="GO" id="GO:0003729">
    <property type="term" value="F:mRNA binding"/>
    <property type="evidence" value="ECO:0007669"/>
    <property type="project" value="TreeGrafter"/>
</dbReference>
<comment type="subcellular location">
    <subcellularLocation>
        <location evidence="1">Nucleus</location>
        <location evidence="1">Nucleolus</location>
    </subcellularLocation>
    <subcellularLocation>
        <location evidence="2">Nucleus</location>
        <location evidence="2">Nucleoplasm</location>
    </subcellularLocation>
</comment>
<evidence type="ECO:0000256" key="5">
    <source>
        <dbReference type="ARBA" id="ARBA00057261"/>
    </source>
</evidence>
<dbReference type="EMBL" id="QZWG01000006">
    <property type="protein sequence ID" value="RZC06407.1"/>
    <property type="molecule type" value="Genomic_DNA"/>
</dbReference>
<evidence type="ECO:0000256" key="4">
    <source>
        <dbReference type="ARBA" id="ARBA00023242"/>
    </source>
</evidence>
<dbReference type="Proteomes" id="UP000289340">
    <property type="component" value="Chromosome 6"/>
</dbReference>
<dbReference type="InterPro" id="IPR036390">
    <property type="entry name" value="WH_DNA-bd_sf"/>
</dbReference>
<dbReference type="GO" id="GO:1990904">
    <property type="term" value="C:ribonucleoprotein complex"/>
    <property type="evidence" value="ECO:0007669"/>
    <property type="project" value="UniProtKB-UniRule"/>
</dbReference>
<feature type="region of interest" description="Disordered" evidence="7">
    <location>
        <begin position="194"/>
        <end position="223"/>
    </location>
</feature>
<organism evidence="11">
    <name type="scientific">Glycine soja</name>
    <name type="common">Wild soybean</name>
    <dbReference type="NCBI Taxonomy" id="3848"/>
    <lineage>
        <taxon>Eukaryota</taxon>
        <taxon>Viridiplantae</taxon>
        <taxon>Streptophyta</taxon>
        <taxon>Embryophyta</taxon>
        <taxon>Tracheophyta</taxon>
        <taxon>Spermatophyta</taxon>
        <taxon>Magnoliopsida</taxon>
        <taxon>eudicotyledons</taxon>
        <taxon>Gunneridae</taxon>
        <taxon>Pentapetalae</taxon>
        <taxon>rosids</taxon>
        <taxon>fabids</taxon>
        <taxon>Fabales</taxon>
        <taxon>Fabaceae</taxon>
        <taxon>Papilionoideae</taxon>
        <taxon>50 kb inversion clade</taxon>
        <taxon>NPAAA clade</taxon>
        <taxon>indigoferoid/millettioid clade</taxon>
        <taxon>Phaseoleae</taxon>
        <taxon>Glycine</taxon>
        <taxon>Glycine subgen. Soja</taxon>
    </lineage>
</organism>
<dbReference type="PRINTS" id="PR00302">
    <property type="entry name" value="LUPUSLA"/>
</dbReference>
<dbReference type="SUPFAM" id="SSF54928">
    <property type="entry name" value="RNA-binding domain, RBD"/>
    <property type="match status" value="2"/>
</dbReference>
<feature type="compositionally biased region" description="Polar residues" evidence="7">
    <location>
        <begin position="244"/>
        <end position="260"/>
    </location>
</feature>
<evidence type="ECO:0000259" key="10">
    <source>
        <dbReference type="PROSITE" id="PS51939"/>
    </source>
</evidence>
<dbReference type="FunFam" id="1.10.10.10:FF:000795">
    <property type="entry name" value="La protein 2"/>
    <property type="match status" value="1"/>
</dbReference>
<keyword evidence="3 6" id="KW-0694">RNA-binding</keyword>
<dbReference type="GO" id="GO:0005654">
    <property type="term" value="C:nucleoplasm"/>
    <property type="evidence" value="ECO:0007669"/>
    <property type="project" value="UniProtKB-SubCell"/>
</dbReference>
<dbReference type="InterPro" id="IPR000504">
    <property type="entry name" value="RRM_dom"/>
</dbReference>
<dbReference type="InterPro" id="IPR014886">
    <property type="entry name" value="La_xRRM"/>
</dbReference>
<dbReference type="Gene3D" id="3.30.70.330">
    <property type="match status" value="2"/>
</dbReference>
<dbReference type="PROSITE" id="PS50961">
    <property type="entry name" value="HTH_LA"/>
    <property type="match status" value="1"/>
</dbReference>
<dbReference type="GO" id="GO:0006396">
    <property type="term" value="P:RNA processing"/>
    <property type="evidence" value="ECO:0007669"/>
    <property type="project" value="InterPro"/>
</dbReference>
<keyword evidence="13" id="KW-1185">Reference proteome</keyword>
<dbReference type="PANTHER" id="PTHR22792">
    <property type="entry name" value="LUPUS LA PROTEIN-RELATED"/>
    <property type="match status" value="1"/>
</dbReference>
<dbReference type="Pfam" id="PF05383">
    <property type="entry name" value="La"/>
    <property type="match status" value="1"/>
</dbReference>
<dbReference type="InterPro" id="IPR006630">
    <property type="entry name" value="La_HTH"/>
</dbReference>
<evidence type="ECO:0000256" key="3">
    <source>
        <dbReference type="ARBA" id="ARBA00022884"/>
    </source>
</evidence>
<dbReference type="PROSITE" id="PS50102">
    <property type="entry name" value="RRM"/>
    <property type="match status" value="1"/>
</dbReference>
<comment type="function">
    <text evidence="5">Binds to the 3' poly(U) terminus of nascent RNA polymerase III transcripts, protecting them from exonuclease digestion and facilitating their folding and maturation.</text>
</comment>
<dbReference type="GO" id="GO:0005730">
    <property type="term" value="C:nucleolus"/>
    <property type="evidence" value="ECO:0007669"/>
    <property type="project" value="UniProtKB-SubCell"/>
</dbReference>
<evidence type="ECO:0000313" key="11">
    <source>
        <dbReference type="EMBL" id="KHN18200.1"/>
    </source>
</evidence>
<dbReference type="CDD" id="cd12291">
    <property type="entry name" value="RRM1_La"/>
    <property type="match status" value="1"/>
</dbReference>
<name>A0A0B2QAB0_GLYSO</name>
<dbReference type="InterPro" id="IPR002344">
    <property type="entry name" value="Lupus_La"/>
</dbReference>
<dbReference type="EMBL" id="KN659929">
    <property type="protein sequence ID" value="KHN18200.1"/>
    <property type="molecule type" value="Genomic_DNA"/>
</dbReference>
<evidence type="ECO:0000256" key="7">
    <source>
        <dbReference type="SAM" id="MobiDB-lite"/>
    </source>
</evidence>
<dbReference type="SMART" id="SM00360">
    <property type="entry name" value="RRM"/>
    <property type="match status" value="2"/>
</dbReference>
<dbReference type="PROSITE" id="PS51939">
    <property type="entry name" value="XRRM"/>
    <property type="match status" value="1"/>
</dbReference>
<feature type="compositionally biased region" description="Basic and acidic residues" evidence="7">
    <location>
        <begin position="290"/>
        <end position="319"/>
    </location>
</feature>
<reference evidence="12 13" key="2">
    <citation type="submission" date="2018-09" db="EMBL/GenBank/DDBJ databases">
        <title>A high-quality reference genome of wild soybean provides a powerful tool to mine soybean genomes.</title>
        <authorList>
            <person name="Xie M."/>
            <person name="Chung C.Y.L."/>
            <person name="Li M.-W."/>
            <person name="Wong F.-L."/>
            <person name="Chan T.-F."/>
            <person name="Lam H.-M."/>
        </authorList>
    </citation>
    <scope>NUCLEOTIDE SEQUENCE [LARGE SCALE GENOMIC DNA]</scope>
    <source>
        <strain evidence="13">cv. W05</strain>
        <tissue evidence="12">Hypocotyl of etiolated seedlings</tissue>
    </source>
</reference>
<gene>
    <name evidence="12" type="ORF">D0Y65_014090</name>
    <name evidence="11" type="ORF">glysoja_025090</name>
</gene>
<evidence type="ECO:0000259" key="9">
    <source>
        <dbReference type="PROSITE" id="PS50961"/>
    </source>
</evidence>
<feature type="domain" description="HTH La-type RNA-binding" evidence="9">
    <location>
        <begin position="4"/>
        <end position="107"/>
    </location>
</feature>
<accession>A0A0B2QAB0</accession>
<dbReference type="CDD" id="cd08030">
    <property type="entry name" value="LA_like_plant"/>
    <property type="match status" value="1"/>
</dbReference>
<feature type="region of interest" description="Disordered" evidence="7">
    <location>
        <begin position="420"/>
        <end position="460"/>
    </location>
</feature>
<dbReference type="Gramene" id="XM_028379656.1">
    <property type="protein sequence ID" value="XP_028235457.1"/>
    <property type="gene ID" value="LOC114415117"/>
</dbReference>
<dbReference type="PANTHER" id="PTHR22792:SF140">
    <property type="entry name" value="ACHILLES, ISOFORM A"/>
    <property type="match status" value="1"/>
</dbReference>
<proteinExistence type="predicted"/>
<evidence type="ECO:0000313" key="12">
    <source>
        <dbReference type="EMBL" id="RZC06407.1"/>
    </source>
</evidence>
<protein>
    <submittedName>
        <fullName evidence="12">La protein 1 isoform A</fullName>
    </submittedName>
    <submittedName>
        <fullName evidence="11">La protein like</fullName>
    </submittedName>
</protein>
<feature type="compositionally biased region" description="Polar residues" evidence="7">
    <location>
        <begin position="268"/>
        <end position="280"/>
    </location>
</feature>
<dbReference type="InterPro" id="IPR045180">
    <property type="entry name" value="La_dom_prot"/>
</dbReference>
<dbReference type="InterPro" id="IPR036388">
    <property type="entry name" value="WH-like_DNA-bd_sf"/>
</dbReference>
<dbReference type="InterPro" id="IPR035979">
    <property type="entry name" value="RBD_domain_sf"/>
</dbReference>
<evidence type="ECO:0000313" key="13">
    <source>
        <dbReference type="Proteomes" id="UP000289340"/>
    </source>
</evidence>
<feature type="compositionally biased region" description="Basic and acidic residues" evidence="7">
    <location>
        <begin position="194"/>
        <end position="206"/>
    </location>
</feature>
<dbReference type="Gene3D" id="1.10.10.10">
    <property type="entry name" value="Winged helix-like DNA-binding domain superfamily/Winged helix DNA-binding domain"/>
    <property type="match status" value="1"/>
</dbReference>
<dbReference type="AlphaFoldDB" id="A0A0B2QAB0"/>
<dbReference type="Pfam" id="PF00076">
    <property type="entry name" value="RRM_1"/>
    <property type="match status" value="1"/>
</dbReference>
<evidence type="ECO:0000256" key="6">
    <source>
        <dbReference type="PROSITE-ProRule" id="PRU00332"/>
    </source>
</evidence>
<evidence type="ECO:0000256" key="1">
    <source>
        <dbReference type="ARBA" id="ARBA00004604"/>
    </source>
</evidence>